<gene>
    <name evidence="9" type="ORF">PYW07_011941</name>
</gene>
<dbReference type="InterPro" id="IPR001314">
    <property type="entry name" value="Peptidase_S1A"/>
</dbReference>
<dbReference type="PROSITE" id="PS50240">
    <property type="entry name" value="TRYPSIN_DOM"/>
    <property type="match status" value="1"/>
</dbReference>
<keyword evidence="4 6" id="KW-0720">Serine protease</keyword>
<dbReference type="SUPFAM" id="SSF50494">
    <property type="entry name" value="Trypsin-like serine proteases"/>
    <property type="match status" value="1"/>
</dbReference>
<dbReference type="InterPro" id="IPR050430">
    <property type="entry name" value="Peptidase_S1"/>
</dbReference>
<dbReference type="CDD" id="cd00190">
    <property type="entry name" value="Tryp_SPc"/>
    <property type="match status" value="1"/>
</dbReference>
<feature type="signal peptide" evidence="7">
    <location>
        <begin position="1"/>
        <end position="16"/>
    </location>
</feature>
<evidence type="ECO:0000256" key="3">
    <source>
        <dbReference type="ARBA" id="ARBA00022801"/>
    </source>
</evidence>
<dbReference type="Pfam" id="PF00089">
    <property type="entry name" value="Trypsin"/>
    <property type="match status" value="1"/>
</dbReference>
<dbReference type="EMBL" id="JARGEI010000014">
    <property type="protein sequence ID" value="KAJ8719898.1"/>
    <property type="molecule type" value="Genomic_DNA"/>
</dbReference>
<organism evidence="9 10">
    <name type="scientific">Mythimna separata</name>
    <name type="common">Oriental armyworm</name>
    <name type="synonym">Pseudaletia separata</name>
    <dbReference type="NCBI Taxonomy" id="271217"/>
    <lineage>
        <taxon>Eukaryota</taxon>
        <taxon>Metazoa</taxon>
        <taxon>Ecdysozoa</taxon>
        <taxon>Arthropoda</taxon>
        <taxon>Hexapoda</taxon>
        <taxon>Insecta</taxon>
        <taxon>Pterygota</taxon>
        <taxon>Neoptera</taxon>
        <taxon>Endopterygota</taxon>
        <taxon>Lepidoptera</taxon>
        <taxon>Glossata</taxon>
        <taxon>Ditrysia</taxon>
        <taxon>Noctuoidea</taxon>
        <taxon>Noctuidae</taxon>
        <taxon>Noctuinae</taxon>
        <taxon>Hadenini</taxon>
        <taxon>Mythimna</taxon>
    </lineage>
</organism>
<dbReference type="GO" id="GO:0006508">
    <property type="term" value="P:proteolysis"/>
    <property type="evidence" value="ECO:0007669"/>
    <property type="project" value="UniProtKB-KW"/>
</dbReference>
<evidence type="ECO:0000313" key="9">
    <source>
        <dbReference type="EMBL" id="KAJ8719898.1"/>
    </source>
</evidence>
<evidence type="ECO:0000259" key="8">
    <source>
        <dbReference type="PROSITE" id="PS50240"/>
    </source>
</evidence>
<sequence>MKYLLIVCALAALALAEEPIALHYHESVGIPEAARIKQAELATDFDGSRIVGGSQTGAGTHPHLIGLVITLTTGQTSVCGSTMLTNTRSVTAAHCWFDGRNQARQFTLVFGSGTLFTGGTRVTSSSVQMHASWNTNNLNNDVAIISFNWVGYTNVIQRAILPSGTLLNNNFAGTWAHAAGYGRNSDSSGISNNQAKHHVWLQVITNAVCAQTYGTSSVIASTLCTSGAGGVGTCGGDSGGPLVITSGGQRVLIGVTSFGSARGCQIGLPAAFARVTSFASWINARI</sequence>
<dbReference type="PANTHER" id="PTHR24276">
    <property type="entry name" value="POLYSERASE-RELATED"/>
    <property type="match status" value="1"/>
</dbReference>
<feature type="chain" id="PRO_5042233230" description="Peptidase S1 domain-containing protein" evidence="7">
    <location>
        <begin position="17"/>
        <end position="286"/>
    </location>
</feature>
<name>A0AAD7YLC0_MYTSE</name>
<evidence type="ECO:0000256" key="6">
    <source>
        <dbReference type="RuleBase" id="RU363034"/>
    </source>
</evidence>
<keyword evidence="10" id="KW-1185">Reference proteome</keyword>
<accession>A0AAD7YLC0</accession>
<keyword evidence="3 6" id="KW-0378">Hydrolase</keyword>
<dbReference type="InterPro" id="IPR043504">
    <property type="entry name" value="Peptidase_S1_PA_chymotrypsin"/>
</dbReference>
<evidence type="ECO:0000256" key="2">
    <source>
        <dbReference type="ARBA" id="ARBA00022670"/>
    </source>
</evidence>
<dbReference type="InterPro" id="IPR009003">
    <property type="entry name" value="Peptidase_S1_PA"/>
</dbReference>
<dbReference type="AlphaFoldDB" id="A0AAD7YLC0"/>
<protein>
    <recommendedName>
        <fullName evidence="8">Peptidase S1 domain-containing protein</fullName>
    </recommendedName>
</protein>
<dbReference type="GO" id="GO:0004252">
    <property type="term" value="F:serine-type endopeptidase activity"/>
    <property type="evidence" value="ECO:0007669"/>
    <property type="project" value="InterPro"/>
</dbReference>
<feature type="domain" description="Peptidase S1" evidence="8">
    <location>
        <begin position="50"/>
        <end position="286"/>
    </location>
</feature>
<comment type="similarity">
    <text evidence="1">Belongs to the peptidase S1 family.</text>
</comment>
<proteinExistence type="inferred from homology"/>
<evidence type="ECO:0000256" key="1">
    <source>
        <dbReference type="ARBA" id="ARBA00007664"/>
    </source>
</evidence>
<reference evidence="9" key="1">
    <citation type="submission" date="2023-03" db="EMBL/GenBank/DDBJ databases">
        <title>Chromosome-level genomes of two armyworms, Mythimna separata and Mythimna loreyi, provide insights into the biosynthesis and reception of sex pheromones.</title>
        <authorList>
            <person name="Zhao H."/>
        </authorList>
    </citation>
    <scope>NUCLEOTIDE SEQUENCE</scope>
    <source>
        <strain evidence="9">BeijingLab</strain>
        <tissue evidence="9">Pupa</tissue>
    </source>
</reference>
<keyword evidence="2 6" id="KW-0645">Protease</keyword>
<evidence type="ECO:0000313" key="10">
    <source>
        <dbReference type="Proteomes" id="UP001231518"/>
    </source>
</evidence>
<dbReference type="Gene3D" id="2.40.10.10">
    <property type="entry name" value="Trypsin-like serine proteases"/>
    <property type="match status" value="2"/>
</dbReference>
<keyword evidence="7" id="KW-0732">Signal</keyword>
<dbReference type="Proteomes" id="UP001231518">
    <property type="component" value="Chromosome 3"/>
</dbReference>
<dbReference type="PANTHER" id="PTHR24276:SF91">
    <property type="entry name" value="AT26814P-RELATED"/>
    <property type="match status" value="1"/>
</dbReference>
<dbReference type="InterPro" id="IPR018114">
    <property type="entry name" value="TRYPSIN_HIS"/>
</dbReference>
<evidence type="ECO:0000256" key="7">
    <source>
        <dbReference type="SAM" id="SignalP"/>
    </source>
</evidence>
<evidence type="ECO:0000256" key="5">
    <source>
        <dbReference type="ARBA" id="ARBA00023157"/>
    </source>
</evidence>
<dbReference type="InterPro" id="IPR001254">
    <property type="entry name" value="Trypsin_dom"/>
</dbReference>
<keyword evidence="5" id="KW-1015">Disulfide bond</keyword>
<dbReference type="PROSITE" id="PS00135">
    <property type="entry name" value="TRYPSIN_SER"/>
    <property type="match status" value="1"/>
</dbReference>
<dbReference type="SMART" id="SM00020">
    <property type="entry name" value="Tryp_SPc"/>
    <property type="match status" value="1"/>
</dbReference>
<dbReference type="InterPro" id="IPR033116">
    <property type="entry name" value="TRYPSIN_SER"/>
</dbReference>
<comment type="caution">
    <text evidence="9">The sequence shown here is derived from an EMBL/GenBank/DDBJ whole genome shotgun (WGS) entry which is preliminary data.</text>
</comment>
<dbReference type="PROSITE" id="PS00134">
    <property type="entry name" value="TRYPSIN_HIS"/>
    <property type="match status" value="1"/>
</dbReference>
<dbReference type="PRINTS" id="PR00722">
    <property type="entry name" value="CHYMOTRYPSIN"/>
</dbReference>
<evidence type="ECO:0000256" key="4">
    <source>
        <dbReference type="ARBA" id="ARBA00022825"/>
    </source>
</evidence>